<organism evidence="1 2">
    <name type="scientific">Desulforamulus profundi</name>
    <dbReference type="NCBI Taxonomy" id="1383067"/>
    <lineage>
        <taxon>Bacteria</taxon>
        <taxon>Bacillati</taxon>
        <taxon>Bacillota</taxon>
        <taxon>Clostridia</taxon>
        <taxon>Eubacteriales</taxon>
        <taxon>Peptococcaceae</taxon>
        <taxon>Desulforamulus</taxon>
    </lineage>
</organism>
<accession>A0A2C6MF71</accession>
<keyword evidence="2" id="KW-1185">Reference proteome</keyword>
<reference evidence="1 2" key="1">
    <citation type="submission" date="2013-09" db="EMBL/GenBank/DDBJ databases">
        <title>Biodegradation of hydrocarbons in the deep terrestrial subsurface : characterization of a microbial consortium composed of two Desulfotomaculum species originating from a deep geological formation.</title>
        <authorList>
            <person name="Aullo T."/>
            <person name="Berlendis S."/>
            <person name="Lascourreges J.-F."/>
            <person name="Dessort D."/>
            <person name="Saint-Laurent S."/>
            <person name="Schraauwers B."/>
            <person name="Mas J."/>
            <person name="Magot M."/>
            <person name="Ranchou-Peyruse A."/>
        </authorList>
    </citation>
    <scope>NUCLEOTIDE SEQUENCE [LARGE SCALE GENOMIC DNA]</scope>
    <source>
        <strain evidence="1 2">Bs107</strain>
    </source>
</reference>
<protein>
    <submittedName>
        <fullName evidence="1">Uncharacterized protein</fullName>
    </submittedName>
</protein>
<name>A0A2C6MF71_9FIRM</name>
<dbReference type="Proteomes" id="UP000222564">
    <property type="component" value="Unassembled WGS sequence"/>
</dbReference>
<comment type="caution">
    <text evidence="1">The sequence shown here is derived from an EMBL/GenBank/DDBJ whole genome shotgun (WGS) entry which is preliminary data.</text>
</comment>
<gene>
    <name evidence="1" type="ORF">P378_10855</name>
</gene>
<sequence>MEKILCQECGREIVEEDFYETCRVCGKLFCLLCIKSDGAKYSCMECIVNH</sequence>
<evidence type="ECO:0000313" key="2">
    <source>
        <dbReference type="Proteomes" id="UP000222564"/>
    </source>
</evidence>
<evidence type="ECO:0000313" key="1">
    <source>
        <dbReference type="EMBL" id="PHJ38322.1"/>
    </source>
</evidence>
<proteinExistence type="predicted"/>
<dbReference type="AlphaFoldDB" id="A0A2C6MF71"/>
<dbReference type="EMBL" id="AWQQ01000054">
    <property type="protein sequence ID" value="PHJ38322.1"/>
    <property type="molecule type" value="Genomic_DNA"/>
</dbReference>
<dbReference type="RefSeq" id="WP_180261048.1">
    <property type="nucleotide sequence ID" value="NZ_AWQQ01000054.1"/>
</dbReference>